<dbReference type="AlphaFoldDB" id="A0A0C1QW73"/>
<protein>
    <recommendedName>
        <fullName evidence="3">Major facilitator superfamily (MFS) profile domain-containing protein</fullName>
    </recommendedName>
</protein>
<feature type="transmembrane region" description="Helical" evidence="1">
    <location>
        <begin position="12"/>
        <end position="33"/>
    </location>
</feature>
<proteinExistence type="predicted"/>
<feature type="transmembrane region" description="Helical" evidence="1">
    <location>
        <begin position="82"/>
        <end position="101"/>
    </location>
</feature>
<evidence type="ECO:0000313" key="2">
    <source>
        <dbReference type="EMBL" id="KIE07978.1"/>
    </source>
</evidence>
<dbReference type="SUPFAM" id="SSF103473">
    <property type="entry name" value="MFS general substrate transporter"/>
    <property type="match status" value="1"/>
</dbReference>
<gene>
    <name evidence="2" type="ORF">DA73_0244285</name>
</gene>
<dbReference type="Gene3D" id="1.20.1250.20">
    <property type="entry name" value="MFS general substrate transporter like domains"/>
    <property type="match status" value="1"/>
</dbReference>
<dbReference type="InterPro" id="IPR036259">
    <property type="entry name" value="MFS_trans_sf"/>
</dbReference>
<sequence>MVSAVLFAVTPFVVFDILSAYVVFFLIMMLLALRLSPLQALLTTLVPDARRGSLMSLVVAIGQVGGGLGGAIAGVVYAQVGYLGNAILSALAITATGVVILSSLSEPSLKEDCS</sequence>
<evidence type="ECO:0000256" key="1">
    <source>
        <dbReference type="SAM" id="Phobius"/>
    </source>
</evidence>
<accession>A0A0C1QW73</accession>
<keyword evidence="1" id="KW-0472">Membrane</keyword>
<feature type="transmembrane region" description="Helical" evidence="1">
    <location>
        <begin position="54"/>
        <end position="76"/>
    </location>
</feature>
<keyword evidence="1" id="KW-1133">Transmembrane helix</keyword>
<dbReference type="EMBL" id="JHEG02000059">
    <property type="protein sequence ID" value="KIE07978.1"/>
    <property type="molecule type" value="Genomic_DNA"/>
</dbReference>
<evidence type="ECO:0008006" key="3">
    <source>
        <dbReference type="Google" id="ProtNLM"/>
    </source>
</evidence>
<reference evidence="2" key="1">
    <citation type="journal article" date="2015" name="Genome Announc.">
        <title>Draft Genome Sequence of Tolypothrix boutellei Strain VB521301.</title>
        <authorList>
            <person name="Chandrababunaidu M.M."/>
            <person name="Singh D."/>
            <person name="Sen D."/>
            <person name="Bhan S."/>
            <person name="Das S."/>
            <person name="Gupta A."/>
            <person name="Adhikary S.P."/>
            <person name="Tripathy S."/>
        </authorList>
    </citation>
    <scope>NUCLEOTIDE SEQUENCE</scope>
    <source>
        <strain evidence="2">VB521301</strain>
    </source>
</reference>
<name>A0A0C1QW73_9CYAN</name>
<keyword evidence="1" id="KW-0812">Transmembrane</keyword>
<dbReference type="STRING" id="1479485.DA73_0244285"/>
<organism evidence="2">
    <name type="scientific">Tolypothrix bouteillei VB521301</name>
    <dbReference type="NCBI Taxonomy" id="1479485"/>
    <lineage>
        <taxon>Bacteria</taxon>
        <taxon>Bacillati</taxon>
        <taxon>Cyanobacteriota</taxon>
        <taxon>Cyanophyceae</taxon>
        <taxon>Nostocales</taxon>
        <taxon>Tolypothrichaceae</taxon>
        <taxon>Tolypothrix</taxon>
    </lineage>
</organism>
<comment type="caution">
    <text evidence="2">The sequence shown here is derived from an EMBL/GenBank/DDBJ whole genome shotgun (WGS) entry which is preliminary data.</text>
</comment>